<organism evidence="5 6">
    <name type="scientific">Rhodococcus wratislaviensis</name>
    <name type="common">Tsukamurella wratislaviensis</name>
    <dbReference type="NCBI Taxonomy" id="44752"/>
    <lineage>
        <taxon>Bacteria</taxon>
        <taxon>Bacillati</taxon>
        <taxon>Actinomycetota</taxon>
        <taxon>Actinomycetes</taxon>
        <taxon>Mycobacteriales</taxon>
        <taxon>Nocardiaceae</taxon>
        <taxon>Rhodococcus</taxon>
    </lineage>
</organism>
<dbReference type="EMBL" id="BHYM01000050">
    <property type="protein sequence ID" value="GCE42186.1"/>
    <property type="molecule type" value="Genomic_DNA"/>
</dbReference>
<gene>
    <name evidence="5" type="ORF">Rhow_006125</name>
</gene>
<evidence type="ECO:0000256" key="4">
    <source>
        <dbReference type="ARBA" id="ARBA00023002"/>
    </source>
</evidence>
<comment type="similarity">
    <text evidence="1">Belongs to the FAD-binding monooxygenase family.</text>
</comment>
<evidence type="ECO:0000256" key="3">
    <source>
        <dbReference type="ARBA" id="ARBA00022827"/>
    </source>
</evidence>
<keyword evidence="4" id="KW-0560">Oxidoreductase</keyword>
<sequence>MSVVDTDPGTAVDVFGKWLDHFGQLLENGSTQSIANEFETEGHWKDILSFAWSYKTFSGRDQIEHALATTRETNKPRNLRPAAGRQDARFVRRSARSVIEAYFDFDTDLGQGTGFVRLAYDPARPTDPAIWILLTSLQELRGFEERVDDHRPTGIEFSQNFSGDNWLDKRHKTREFADRDPEVLVVGGGQAGLALAARLGQMGADTLVVEREQRIGDNWRNRYHSLTLHNEVWANGLPYLPFPPTWPTFVPKDKLAGWLEHYAEALELNVWTGTEFLAGDYDEEAGRWDVTVRRPDGTERSMHVPHVVFATGGVSGVPKMPHLPGLDKFGGEVMHSAQFSSGTQYAGRKALVFGTGNSGHDVAQDLYSNGADSVSIVQRGSTCVVSLVPSGTLVYSLYSEGRSAEDTDLITAAIPYPVLRQTYQFLTEKIRGLDSELIGKLEAVGFRTDYGEDETGFHMKYLRTGGGYYINVGCSDLIAEEKIGLVQAEQIESFDEKGVVLADGTAVEADLVVMATGYENLQEGVRRLLGDRVADKVGLIWGFDDDFTMKNMWKKTAQQGFWVMGGNLMDCRLHSRFLALQIVAELRGVAPTVTAVDHASSGVLA</sequence>
<evidence type="ECO:0000313" key="6">
    <source>
        <dbReference type="Proteomes" id="UP000287519"/>
    </source>
</evidence>
<dbReference type="InterPro" id="IPR050982">
    <property type="entry name" value="Auxin_biosynth/cation_transpt"/>
</dbReference>
<dbReference type="PANTHER" id="PTHR43539">
    <property type="entry name" value="FLAVIN-BINDING MONOOXYGENASE-LIKE PROTEIN (AFU_ORTHOLOGUE AFUA_4G09220)"/>
    <property type="match status" value="1"/>
</dbReference>
<keyword evidence="3" id="KW-0274">FAD</keyword>
<dbReference type="RefSeq" id="WP_225858300.1">
    <property type="nucleotide sequence ID" value="NZ_BHYM01000050.1"/>
</dbReference>
<dbReference type="InterPro" id="IPR020946">
    <property type="entry name" value="Flavin_mOase-like"/>
</dbReference>
<reference evidence="5 6" key="1">
    <citation type="submission" date="2018-11" db="EMBL/GenBank/DDBJ databases">
        <title>Microbial catabolism of amino acid.</title>
        <authorList>
            <person name="Hibi M."/>
            <person name="Ogawa J."/>
        </authorList>
    </citation>
    <scope>NUCLEOTIDE SEQUENCE [LARGE SCALE GENOMIC DNA]</scope>
    <source>
        <strain evidence="5 6">C31-06</strain>
    </source>
</reference>
<dbReference type="PANTHER" id="PTHR43539:SF68">
    <property type="entry name" value="FLAVIN-BINDING MONOOXYGENASE-LIKE PROTEIN (AFU_ORTHOLOGUE AFUA_4G09220)"/>
    <property type="match status" value="1"/>
</dbReference>
<evidence type="ECO:0000313" key="5">
    <source>
        <dbReference type="EMBL" id="GCE42186.1"/>
    </source>
</evidence>
<dbReference type="InterPro" id="IPR036188">
    <property type="entry name" value="FAD/NAD-bd_sf"/>
</dbReference>
<protein>
    <submittedName>
        <fullName evidence="5">Flavin-containing monooxygenase</fullName>
    </submittedName>
</protein>
<evidence type="ECO:0000256" key="1">
    <source>
        <dbReference type="ARBA" id="ARBA00010139"/>
    </source>
</evidence>
<dbReference type="GO" id="GO:0050661">
    <property type="term" value="F:NADP binding"/>
    <property type="evidence" value="ECO:0007669"/>
    <property type="project" value="InterPro"/>
</dbReference>
<proteinExistence type="inferred from homology"/>
<keyword evidence="5" id="KW-0503">Monooxygenase</keyword>
<keyword evidence="6" id="KW-1185">Reference proteome</keyword>
<dbReference type="Proteomes" id="UP000287519">
    <property type="component" value="Unassembled WGS sequence"/>
</dbReference>
<dbReference type="SUPFAM" id="SSF51905">
    <property type="entry name" value="FAD/NAD(P)-binding domain"/>
    <property type="match status" value="2"/>
</dbReference>
<name>A0A402CEY1_RHOWR</name>
<dbReference type="GO" id="GO:0050660">
    <property type="term" value="F:flavin adenine dinucleotide binding"/>
    <property type="evidence" value="ECO:0007669"/>
    <property type="project" value="InterPro"/>
</dbReference>
<evidence type="ECO:0000256" key="2">
    <source>
        <dbReference type="ARBA" id="ARBA00022630"/>
    </source>
</evidence>
<dbReference type="AlphaFoldDB" id="A0A402CEY1"/>
<dbReference type="PRINTS" id="PR00411">
    <property type="entry name" value="PNDRDTASEI"/>
</dbReference>
<keyword evidence="2" id="KW-0285">Flavoprotein</keyword>
<comment type="caution">
    <text evidence="5">The sequence shown here is derived from an EMBL/GenBank/DDBJ whole genome shotgun (WGS) entry which is preliminary data.</text>
</comment>
<dbReference type="GO" id="GO:0004499">
    <property type="term" value="F:N,N-dimethylaniline monooxygenase activity"/>
    <property type="evidence" value="ECO:0007669"/>
    <property type="project" value="InterPro"/>
</dbReference>
<dbReference type="Gene3D" id="3.50.50.60">
    <property type="entry name" value="FAD/NAD(P)-binding domain"/>
    <property type="match status" value="2"/>
</dbReference>
<dbReference type="Pfam" id="PF00743">
    <property type="entry name" value="FMO-like"/>
    <property type="match status" value="1"/>
</dbReference>
<accession>A0A402CEY1</accession>